<feature type="compositionally biased region" description="Basic and acidic residues" evidence="1">
    <location>
        <begin position="62"/>
        <end position="73"/>
    </location>
</feature>
<evidence type="ECO:0000259" key="2">
    <source>
        <dbReference type="PROSITE" id="PS50004"/>
    </source>
</evidence>
<proteinExistence type="predicted"/>
<dbReference type="Proteomes" id="UP001497522">
    <property type="component" value="Chromosome 2"/>
</dbReference>
<feature type="region of interest" description="Disordered" evidence="1">
    <location>
        <begin position="124"/>
        <end position="150"/>
    </location>
</feature>
<feature type="compositionally biased region" description="Polar residues" evidence="1">
    <location>
        <begin position="1"/>
        <end position="12"/>
    </location>
</feature>
<dbReference type="PANTHER" id="PTHR47759:SF2">
    <property type="entry name" value="TRIGLYCERIDE LIPASE"/>
    <property type="match status" value="1"/>
</dbReference>
<evidence type="ECO:0000313" key="4">
    <source>
        <dbReference type="Proteomes" id="UP001497522"/>
    </source>
</evidence>
<name>A0ABP1B5T6_9BRYO</name>
<feature type="region of interest" description="Disordered" evidence="1">
    <location>
        <begin position="378"/>
        <end position="414"/>
    </location>
</feature>
<dbReference type="InterPro" id="IPR035892">
    <property type="entry name" value="C2_domain_sf"/>
</dbReference>
<feature type="compositionally biased region" description="Pro residues" evidence="1">
    <location>
        <begin position="135"/>
        <end position="149"/>
    </location>
</feature>
<feature type="compositionally biased region" description="Basic and acidic residues" evidence="1">
    <location>
        <begin position="483"/>
        <end position="499"/>
    </location>
</feature>
<dbReference type="PANTHER" id="PTHR47759">
    <property type="entry name" value="OS04G0509100 PROTEIN"/>
    <property type="match status" value="1"/>
</dbReference>
<sequence>MGSVAATSSSWKDSPLAFPSSSSSCNPNRCNNNTPCSTSSSSIKCLRKWVSAAKEFGSNTPKDGKKITCKKESSSSSELRTHRSLHHHHLLLPLRHSHSFITHSSSSSSGKTKKKLPRQLVKTRFEEEDKEECASPPPSPPPPPPPRPPFDLDLAVLLAGFAFEAYNTPKANVGLCERNAGDYETIFLAKQFVREIYDGQLFVKLKGGSHFPGLDPWGTSDPYVILRIGDCEAQSQTIWGTRDPVWNEDFKLNVKNPTTQILQVAAWDANIITAHRRMGNSSVNLESFCDGKKHQVDVELGGIGKGGALQLEVQYRSFVDLDADKSWWQQLPFVTDLFQVKELEEAFVKAFGSDGIRASDFARSVLSTIPFLVPEEVDQEEAGSDVKKAAKSLGTEPSKLLPGNDSQQKGMQTTTTMTTAASVVTDAEEKLFDDGALGVGGDLDSGEGDLPRKMETSSSPGPSRGWFGLLQTKPEDSTTTGDRIQEPQGEREAHDKEEGGNDYMRNVMQGVTQALRFLGVDTTSDTAGGVPFLDQSSFDAGQEATRQLSLELQMKADEEYVLSGLAQPEEEAQDMNAASKNAVKEEDNSSALQELKEASFNMWRSTEELMGSLAMVASSLSGSISDSNNRSSSSDNKELMLRQTEIYPQPQHTAAAAKAMDCEHHDDNEITAPVQDECQEDQDAEEREATRRMFETAESAVEAWAMLATSLGGQSFVKSEFQKICFVENKRTDTQVAIWRDMWRHRLVVAFRGTEQTKLKDLMTDLNVIPVGFDPERGGGNYKEEAMVHGGFLDAYDSVRHRLLTLVEALLGTLRDDAGNEISSWHVYLTGHSLGGALATLFAVELSSKLAKSGGQTQITMYNFGSPRVGNKQFADMYNERVRDSWRVVNHRDIIPTVPRLMGYCHIGQPVFLSAGTMNNIVENEILEDGYQGDVIGEITPDLVIENFMRGERQIIERLLQTEIAMLRAIRDGSALMQHMEDFYYIALLEVCLASGGAQDVKVEIMRWMFCLGCVPRGSEILNVLLQLKL</sequence>
<dbReference type="Pfam" id="PF01764">
    <property type="entry name" value="Lipase_3"/>
    <property type="match status" value="1"/>
</dbReference>
<dbReference type="Gene3D" id="2.60.40.150">
    <property type="entry name" value="C2 domain"/>
    <property type="match status" value="1"/>
</dbReference>
<dbReference type="Gene3D" id="3.40.50.1820">
    <property type="entry name" value="alpha/beta hydrolase"/>
    <property type="match status" value="1"/>
</dbReference>
<dbReference type="Pfam" id="PF00168">
    <property type="entry name" value="C2"/>
    <property type="match status" value="1"/>
</dbReference>
<dbReference type="CDD" id="cd00030">
    <property type="entry name" value="C2"/>
    <property type="match status" value="1"/>
</dbReference>
<organism evidence="3 4">
    <name type="scientific">Sphagnum jensenii</name>
    <dbReference type="NCBI Taxonomy" id="128206"/>
    <lineage>
        <taxon>Eukaryota</taxon>
        <taxon>Viridiplantae</taxon>
        <taxon>Streptophyta</taxon>
        <taxon>Embryophyta</taxon>
        <taxon>Bryophyta</taxon>
        <taxon>Sphagnophytina</taxon>
        <taxon>Sphagnopsida</taxon>
        <taxon>Sphagnales</taxon>
        <taxon>Sphagnaceae</taxon>
        <taxon>Sphagnum</taxon>
    </lineage>
</organism>
<dbReference type="SUPFAM" id="SSF53474">
    <property type="entry name" value="alpha/beta-Hydrolases"/>
    <property type="match status" value="1"/>
</dbReference>
<dbReference type="EMBL" id="OZ023703">
    <property type="protein sequence ID" value="CAK9870416.1"/>
    <property type="molecule type" value="Genomic_DNA"/>
</dbReference>
<dbReference type="SMART" id="SM00239">
    <property type="entry name" value="C2"/>
    <property type="match status" value="1"/>
</dbReference>
<feature type="region of interest" description="Disordered" evidence="1">
    <location>
        <begin position="435"/>
        <end position="502"/>
    </location>
</feature>
<dbReference type="InterPro" id="IPR029058">
    <property type="entry name" value="AB_hydrolase_fold"/>
</dbReference>
<dbReference type="InterPro" id="IPR000008">
    <property type="entry name" value="C2_dom"/>
</dbReference>
<accession>A0ABP1B5T6</accession>
<reference evidence="3 4" key="1">
    <citation type="submission" date="2024-03" db="EMBL/GenBank/DDBJ databases">
        <authorList>
            <consortium name="ELIXIR-Norway"/>
            <consortium name="Elixir Norway"/>
        </authorList>
    </citation>
    <scope>NUCLEOTIDE SEQUENCE [LARGE SCALE GENOMIC DNA]</scope>
</reference>
<dbReference type="InterPro" id="IPR002921">
    <property type="entry name" value="Fungal_lipase-type"/>
</dbReference>
<gene>
    <name evidence="3" type="ORF">CSSPJE1EN2_LOCUS13084</name>
</gene>
<evidence type="ECO:0000256" key="1">
    <source>
        <dbReference type="SAM" id="MobiDB-lite"/>
    </source>
</evidence>
<protein>
    <recommendedName>
        <fullName evidence="2">C2 domain-containing protein</fullName>
    </recommendedName>
</protein>
<evidence type="ECO:0000313" key="3">
    <source>
        <dbReference type="EMBL" id="CAK9870416.1"/>
    </source>
</evidence>
<feature type="compositionally biased region" description="Low complexity" evidence="1">
    <location>
        <begin position="19"/>
        <end position="42"/>
    </location>
</feature>
<keyword evidence="4" id="KW-1185">Reference proteome</keyword>
<feature type="region of interest" description="Disordered" evidence="1">
    <location>
        <begin position="1"/>
        <end position="42"/>
    </location>
</feature>
<dbReference type="CDD" id="cd00519">
    <property type="entry name" value="Lipase_3"/>
    <property type="match status" value="1"/>
</dbReference>
<dbReference type="SUPFAM" id="SSF49562">
    <property type="entry name" value="C2 domain (Calcium/lipid-binding domain, CaLB)"/>
    <property type="match status" value="1"/>
</dbReference>
<feature type="domain" description="C2" evidence="2">
    <location>
        <begin position="182"/>
        <end position="298"/>
    </location>
</feature>
<feature type="region of interest" description="Disordered" evidence="1">
    <location>
        <begin position="56"/>
        <end position="83"/>
    </location>
</feature>
<dbReference type="PROSITE" id="PS50004">
    <property type="entry name" value="C2"/>
    <property type="match status" value="1"/>
</dbReference>